<dbReference type="EMBL" id="CP009687">
    <property type="protein sequence ID" value="AKL96065.1"/>
    <property type="molecule type" value="Genomic_DNA"/>
</dbReference>
<dbReference type="GO" id="GO:0071949">
    <property type="term" value="F:FAD binding"/>
    <property type="evidence" value="ECO:0007669"/>
    <property type="project" value="InterPro"/>
</dbReference>
<reference evidence="4 5" key="1">
    <citation type="submission" date="2014-10" db="EMBL/GenBank/DDBJ databases">
        <title>Genome sequence of Clostridium aceticum DSM 1496.</title>
        <authorList>
            <person name="Poehlein A."/>
            <person name="Schiel-Bengelsdorf B."/>
            <person name="Gottschalk G."/>
            <person name="Duerre P."/>
            <person name="Daniel R."/>
        </authorList>
    </citation>
    <scope>NUCLEOTIDE SEQUENCE [LARGE SCALE GENOMIC DNA]</scope>
    <source>
        <strain evidence="4 5">DSM 1496</strain>
    </source>
</reference>
<protein>
    <submittedName>
        <fullName evidence="4">Xanthine dehydrogenase, FAD binding subunit</fullName>
        <ecNumber evidence="4">1.17.1.4</ecNumber>
    </submittedName>
</protein>
<evidence type="ECO:0000256" key="3">
    <source>
        <dbReference type="ARBA" id="ARBA00023002"/>
    </source>
</evidence>
<dbReference type="OrthoDB" id="9789842at2"/>
<sequence>MITYDFEYYKPSSIDEATSLFQSLDEQGKEPVFFSGGTEIITLGRSNRIETGAVIDIKGIPECLVLTKEAGKITFGAAQTLTKVREKQYFPFLSKAIVEIADHTARNKITLGGNICANIIYRETILPLLLTDSQMVIASPTGLKQVPINQIFDQTLKLQRGELLVQVITDEKEIELPSLCIKKRKHWDVGYPLITVAALKKNEHIKFAFSGLCSYPFRNQNMEQSLNNQELSNEVKIAEAMQYIPAPVLNDVQGSEGYRMFVLKNTLLDILDTIGGMENV</sequence>
<dbReference type="InterPro" id="IPR016167">
    <property type="entry name" value="FAD-bd_PCMH_sub1"/>
</dbReference>
<dbReference type="PATRIC" id="fig|84022.5.peg.90"/>
<evidence type="ECO:0000313" key="5">
    <source>
        <dbReference type="Proteomes" id="UP000035704"/>
    </source>
</evidence>
<dbReference type="InterPro" id="IPR036318">
    <property type="entry name" value="FAD-bd_PCMH-like_sf"/>
</dbReference>
<dbReference type="InterPro" id="IPR002346">
    <property type="entry name" value="Mopterin_DH_FAD-bd"/>
</dbReference>
<proteinExistence type="predicted"/>
<dbReference type="Pfam" id="PF00941">
    <property type="entry name" value="FAD_binding_5"/>
    <property type="match status" value="1"/>
</dbReference>
<dbReference type="AlphaFoldDB" id="A0A0D8ICU2"/>
<dbReference type="Proteomes" id="UP000035704">
    <property type="component" value="Chromosome"/>
</dbReference>
<dbReference type="PANTHER" id="PTHR42659">
    <property type="entry name" value="XANTHINE DEHYDROGENASE SUBUNIT C-RELATED"/>
    <property type="match status" value="1"/>
</dbReference>
<dbReference type="STRING" id="84022.CACET_c26200"/>
<gene>
    <name evidence="4" type="primary">xdhB1</name>
    <name evidence="4" type="ORF">CACET_c26200</name>
</gene>
<keyword evidence="2" id="KW-0274">FAD</keyword>
<name>A0A0D8ICU2_9CLOT</name>
<evidence type="ECO:0000256" key="1">
    <source>
        <dbReference type="ARBA" id="ARBA00022630"/>
    </source>
</evidence>
<dbReference type="InterPro" id="IPR036683">
    <property type="entry name" value="CO_DH_flav_C_dom_sf"/>
</dbReference>
<organism evidence="4 5">
    <name type="scientific">Clostridium aceticum</name>
    <dbReference type="NCBI Taxonomy" id="84022"/>
    <lineage>
        <taxon>Bacteria</taxon>
        <taxon>Bacillati</taxon>
        <taxon>Bacillota</taxon>
        <taxon>Clostridia</taxon>
        <taxon>Eubacteriales</taxon>
        <taxon>Clostridiaceae</taxon>
        <taxon>Clostridium</taxon>
    </lineage>
</organism>
<dbReference type="Gene3D" id="3.30.465.10">
    <property type="match status" value="1"/>
</dbReference>
<dbReference type="KEGG" id="cace:CACET_c26200"/>
<dbReference type="InterPro" id="IPR016169">
    <property type="entry name" value="FAD-bd_PCMH_sub2"/>
</dbReference>
<dbReference type="SMART" id="SM01092">
    <property type="entry name" value="CO_deh_flav_C"/>
    <property type="match status" value="1"/>
</dbReference>
<dbReference type="Gene3D" id="3.30.43.10">
    <property type="entry name" value="Uridine Diphospho-n-acetylenolpyruvylglucosamine Reductase, domain 2"/>
    <property type="match status" value="1"/>
</dbReference>
<evidence type="ECO:0000313" key="4">
    <source>
        <dbReference type="EMBL" id="AKL96065.1"/>
    </source>
</evidence>
<dbReference type="RefSeq" id="WP_044824687.1">
    <property type="nucleotide sequence ID" value="NZ_CP009687.1"/>
</dbReference>
<keyword evidence="3 4" id="KW-0560">Oxidoreductase</keyword>
<dbReference type="SUPFAM" id="SSF55447">
    <property type="entry name" value="CO dehydrogenase flavoprotein C-terminal domain-like"/>
    <property type="match status" value="1"/>
</dbReference>
<accession>A0A0D8ICU2</accession>
<dbReference type="PANTHER" id="PTHR42659:SF2">
    <property type="entry name" value="XANTHINE DEHYDROGENASE SUBUNIT C-RELATED"/>
    <property type="match status" value="1"/>
</dbReference>
<dbReference type="InterPro" id="IPR016166">
    <property type="entry name" value="FAD-bd_PCMH"/>
</dbReference>
<dbReference type="GO" id="GO:0004854">
    <property type="term" value="F:xanthine dehydrogenase activity"/>
    <property type="evidence" value="ECO:0007669"/>
    <property type="project" value="UniProtKB-EC"/>
</dbReference>
<dbReference type="InterPro" id="IPR051312">
    <property type="entry name" value="Diverse_Substr_Oxidored"/>
</dbReference>
<keyword evidence="5" id="KW-1185">Reference proteome</keyword>
<dbReference type="PROSITE" id="PS51387">
    <property type="entry name" value="FAD_PCMH"/>
    <property type="match status" value="1"/>
</dbReference>
<dbReference type="SUPFAM" id="SSF56176">
    <property type="entry name" value="FAD-binding/transporter-associated domain-like"/>
    <property type="match status" value="1"/>
</dbReference>
<evidence type="ECO:0000256" key="2">
    <source>
        <dbReference type="ARBA" id="ARBA00022827"/>
    </source>
</evidence>
<dbReference type="InterPro" id="IPR005107">
    <property type="entry name" value="CO_DH_flav_C"/>
</dbReference>
<dbReference type="EC" id="1.17.1.4" evidence="4"/>
<keyword evidence="1" id="KW-0285">Flavoprotein</keyword>